<evidence type="ECO:0000313" key="2">
    <source>
        <dbReference type="Proteomes" id="UP001157006"/>
    </source>
</evidence>
<dbReference type="EMBL" id="OX451737">
    <property type="protein sequence ID" value="CAI8600488.1"/>
    <property type="molecule type" value="Genomic_DNA"/>
</dbReference>
<keyword evidence="2" id="KW-1185">Reference proteome</keyword>
<name>A0AAV0ZSC3_VICFA</name>
<proteinExistence type="predicted"/>
<dbReference type="AlphaFoldDB" id="A0AAV0ZSC3"/>
<sequence length="137" mass="16176">MLKIDDIHESMPMMIAAYEEVKIEDCDLMQIDDDTRRWWKKVGEDGGKRLDGRREENKEFFWFSRFCIMNPADLSKIRVNRISDICQIEADFTGFTVNPPRVFKISDEYAFPNTDVMKVILGCWRNSSINDDLRVLE</sequence>
<dbReference type="Proteomes" id="UP001157006">
    <property type="component" value="Chromosome 2"/>
</dbReference>
<gene>
    <name evidence="1" type="ORF">VFH_II226080</name>
</gene>
<organism evidence="1 2">
    <name type="scientific">Vicia faba</name>
    <name type="common">Broad bean</name>
    <name type="synonym">Faba vulgaris</name>
    <dbReference type="NCBI Taxonomy" id="3906"/>
    <lineage>
        <taxon>Eukaryota</taxon>
        <taxon>Viridiplantae</taxon>
        <taxon>Streptophyta</taxon>
        <taxon>Embryophyta</taxon>
        <taxon>Tracheophyta</taxon>
        <taxon>Spermatophyta</taxon>
        <taxon>Magnoliopsida</taxon>
        <taxon>eudicotyledons</taxon>
        <taxon>Gunneridae</taxon>
        <taxon>Pentapetalae</taxon>
        <taxon>rosids</taxon>
        <taxon>fabids</taxon>
        <taxon>Fabales</taxon>
        <taxon>Fabaceae</taxon>
        <taxon>Papilionoideae</taxon>
        <taxon>50 kb inversion clade</taxon>
        <taxon>NPAAA clade</taxon>
        <taxon>Hologalegina</taxon>
        <taxon>IRL clade</taxon>
        <taxon>Fabeae</taxon>
        <taxon>Vicia</taxon>
    </lineage>
</organism>
<evidence type="ECO:0000313" key="1">
    <source>
        <dbReference type="EMBL" id="CAI8600488.1"/>
    </source>
</evidence>
<reference evidence="1 2" key="1">
    <citation type="submission" date="2023-01" db="EMBL/GenBank/DDBJ databases">
        <authorList>
            <person name="Kreplak J."/>
        </authorList>
    </citation>
    <scope>NUCLEOTIDE SEQUENCE [LARGE SCALE GENOMIC DNA]</scope>
</reference>
<protein>
    <submittedName>
        <fullName evidence="1">Uncharacterized protein</fullName>
    </submittedName>
</protein>
<accession>A0AAV0ZSC3</accession>